<evidence type="ECO:0000313" key="10">
    <source>
        <dbReference type="EMBL" id="HHI97541.1"/>
    </source>
</evidence>
<keyword evidence="5 8" id="KW-0457">Lysine biosynthesis</keyword>
<feature type="binding site" evidence="8">
    <location>
        <begin position="220"/>
        <end position="221"/>
    </location>
    <ligand>
        <name>substrate</name>
    </ligand>
</feature>
<dbReference type="Gene3D" id="3.10.310.10">
    <property type="entry name" value="Diaminopimelate Epimerase, Chain A, domain 1"/>
    <property type="match status" value="2"/>
</dbReference>
<evidence type="ECO:0000256" key="2">
    <source>
        <dbReference type="ARBA" id="ARBA00010219"/>
    </source>
</evidence>
<dbReference type="UniPathway" id="UPA00034">
    <property type="reaction ID" value="UER00025"/>
</dbReference>
<keyword evidence="4 8" id="KW-0028">Amino-acid biosynthesis</keyword>
<comment type="caution">
    <text evidence="10">The sequence shown here is derived from an EMBL/GenBank/DDBJ whole genome shotgun (WGS) entry which is preliminary data.</text>
</comment>
<evidence type="ECO:0000256" key="8">
    <source>
        <dbReference type="HAMAP-Rule" id="MF_00197"/>
    </source>
</evidence>
<reference evidence="10" key="1">
    <citation type="journal article" date="2020" name="mSystems">
        <title>Genome- and Community-Level Interaction Insights into Carbon Utilization and Element Cycling Functions of Hydrothermarchaeota in Hydrothermal Sediment.</title>
        <authorList>
            <person name="Zhou Z."/>
            <person name="Liu Y."/>
            <person name="Xu W."/>
            <person name="Pan J."/>
            <person name="Luo Z.H."/>
            <person name="Li M."/>
        </authorList>
    </citation>
    <scope>NUCLEOTIDE SEQUENCE [LARGE SCALE GENOMIC DNA]</scope>
    <source>
        <strain evidence="10">HyVt-533</strain>
    </source>
</reference>
<comment type="subunit">
    <text evidence="8">Homodimer.</text>
</comment>
<feature type="active site" description="Proton donor" evidence="8">
    <location>
        <position position="84"/>
    </location>
</feature>
<feature type="binding site" evidence="8">
    <location>
        <begin position="209"/>
        <end position="210"/>
    </location>
    <ligand>
        <name>substrate</name>
    </ligand>
</feature>
<dbReference type="Pfam" id="PF01678">
    <property type="entry name" value="DAP_epimerase"/>
    <property type="match status" value="2"/>
</dbReference>
<dbReference type="InterPro" id="IPR001653">
    <property type="entry name" value="DAP_epimerase_DapF"/>
</dbReference>
<dbReference type="AlphaFoldDB" id="A0A7V5U2Y1"/>
<dbReference type="InterPro" id="IPR018510">
    <property type="entry name" value="DAP_epimerase_AS"/>
</dbReference>
<keyword evidence="6 8" id="KW-0413">Isomerase</keyword>
<dbReference type="EMBL" id="DROK01000195">
    <property type="protein sequence ID" value="HHI97541.1"/>
    <property type="molecule type" value="Genomic_DNA"/>
</dbReference>
<dbReference type="HAMAP" id="MF_00197">
    <property type="entry name" value="DAP_epimerase"/>
    <property type="match status" value="1"/>
</dbReference>
<dbReference type="Proteomes" id="UP000886101">
    <property type="component" value="Unassembled WGS sequence"/>
</dbReference>
<comment type="catalytic activity">
    <reaction evidence="7 8">
        <text>(2S,6S)-2,6-diaminopimelate = meso-2,6-diaminopimelate</text>
        <dbReference type="Rhea" id="RHEA:15393"/>
        <dbReference type="ChEBI" id="CHEBI:57609"/>
        <dbReference type="ChEBI" id="CHEBI:57791"/>
        <dbReference type="EC" id="5.1.1.7"/>
    </reaction>
</comment>
<proteinExistence type="inferred from homology"/>
<evidence type="ECO:0000256" key="7">
    <source>
        <dbReference type="ARBA" id="ARBA00051712"/>
    </source>
</evidence>
<comment type="pathway">
    <text evidence="1 8">Amino-acid biosynthesis; L-lysine biosynthesis via DAP pathway; DL-2,6-diaminopimelate from LL-2,6-diaminopimelate: step 1/1.</text>
</comment>
<evidence type="ECO:0000256" key="9">
    <source>
        <dbReference type="PROSITE-ProRule" id="PRU10125"/>
    </source>
</evidence>
<feature type="binding site" evidence="8">
    <location>
        <position position="20"/>
    </location>
    <ligand>
        <name>substrate</name>
    </ligand>
</feature>
<comment type="function">
    <text evidence="8">Catalyzes the stereoinversion of LL-2,6-diaminopimelate (L,L-DAP) to meso-diaminopimelate (meso-DAP), a precursor of L-lysine and an essential component of the bacterial peptidoglycan.</text>
</comment>
<dbReference type="PROSITE" id="PS01326">
    <property type="entry name" value="DAP_EPIMERASE"/>
    <property type="match status" value="1"/>
</dbReference>
<dbReference type="GO" id="GO:0005829">
    <property type="term" value="C:cytosol"/>
    <property type="evidence" value="ECO:0007669"/>
    <property type="project" value="TreeGrafter"/>
</dbReference>
<dbReference type="SUPFAM" id="SSF54506">
    <property type="entry name" value="Diaminopimelate epimerase-like"/>
    <property type="match status" value="2"/>
</dbReference>
<sequence>MDQDLPPRKLTFTKMSASGNDFILINNFDGKIPPETARELARKLCRRAVSVGADGLILLETPKNKEACFAWRFFNADGSEAEMCGNGGRCAARFAVVEGICPEKFLFETKAGLIAAEVRGRQVKIRLTPPKDLRLDFPLSLGQQTLTVSFVNTGVPHVVLILPEKELESLPVSDLGRRIRFHPEFSPAGTNVNFVACLDRDLLRVRTYERGVEAETLACGTGATASALVAALKGLVTPPVKVKTSGGETLTIYFKTQNPTEVFLEGEARFIYQASLFEEALE</sequence>
<evidence type="ECO:0000256" key="1">
    <source>
        <dbReference type="ARBA" id="ARBA00005196"/>
    </source>
</evidence>
<feature type="binding site" evidence="8">
    <location>
        <begin position="85"/>
        <end position="86"/>
    </location>
    <ligand>
        <name>substrate</name>
    </ligand>
</feature>
<dbReference type="PANTHER" id="PTHR31689">
    <property type="entry name" value="DIAMINOPIMELATE EPIMERASE, CHLOROPLASTIC"/>
    <property type="match status" value="1"/>
</dbReference>
<feature type="binding site" evidence="8">
    <location>
        <position position="75"/>
    </location>
    <ligand>
        <name>substrate</name>
    </ligand>
</feature>
<keyword evidence="8" id="KW-0963">Cytoplasm</keyword>
<protein>
    <recommendedName>
        <fullName evidence="3 8">Diaminopimelate epimerase</fullName>
        <shortName evidence="8">DAP epimerase</shortName>
        <ecNumber evidence="3 8">5.1.1.7</ecNumber>
    </recommendedName>
    <alternativeName>
        <fullName evidence="8">PLP-independent amino acid racemase</fullName>
    </alternativeName>
</protein>
<organism evidence="10">
    <name type="scientific">Thermodesulfatator atlanticus</name>
    <dbReference type="NCBI Taxonomy" id="501497"/>
    <lineage>
        <taxon>Bacteria</taxon>
        <taxon>Pseudomonadati</taxon>
        <taxon>Thermodesulfobacteriota</taxon>
        <taxon>Thermodesulfobacteria</taxon>
        <taxon>Thermodesulfobacteriales</taxon>
        <taxon>Thermodesulfatatoraceae</taxon>
        <taxon>Thermodesulfatator</taxon>
    </lineage>
</organism>
<accession>A0A7V5U2Y1</accession>
<dbReference type="GO" id="GO:0008837">
    <property type="term" value="F:diaminopimelate epimerase activity"/>
    <property type="evidence" value="ECO:0007669"/>
    <property type="project" value="UniProtKB-UniRule"/>
</dbReference>
<feature type="site" description="Could be important to modulate the pK values of the two catalytic cysteine residues" evidence="8">
    <location>
        <position position="209"/>
    </location>
</feature>
<feature type="active site" evidence="9">
    <location>
        <position position="84"/>
    </location>
</feature>
<evidence type="ECO:0000256" key="4">
    <source>
        <dbReference type="ARBA" id="ARBA00022605"/>
    </source>
</evidence>
<feature type="binding site" evidence="8">
    <location>
        <position position="191"/>
    </location>
    <ligand>
        <name>substrate</name>
    </ligand>
</feature>
<feature type="site" description="Could be important to modulate the pK values of the two catalytic cysteine residues" evidence="8">
    <location>
        <position position="157"/>
    </location>
</feature>
<evidence type="ECO:0000256" key="5">
    <source>
        <dbReference type="ARBA" id="ARBA00023154"/>
    </source>
</evidence>
<comment type="subcellular location">
    <subcellularLocation>
        <location evidence="8">Cytoplasm</location>
    </subcellularLocation>
</comment>
<dbReference type="EC" id="5.1.1.7" evidence="3 8"/>
<dbReference type="NCBIfam" id="TIGR00652">
    <property type="entry name" value="DapF"/>
    <property type="match status" value="1"/>
</dbReference>
<gene>
    <name evidence="8" type="primary">dapF</name>
    <name evidence="10" type="ORF">ENJ96_06785</name>
</gene>
<feature type="active site" description="Proton acceptor" evidence="8">
    <location>
        <position position="219"/>
    </location>
</feature>
<comment type="similarity">
    <text evidence="2 8">Belongs to the diaminopimelate epimerase family.</text>
</comment>
<comment type="caution">
    <text evidence="8">Lacks conserved residue(s) required for the propagation of feature annotation.</text>
</comment>
<evidence type="ECO:0000256" key="3">
    <source>
        <dbReference type="ARBA" id="ARBA00013080"/>
    </source>
</evidence>
<evidence type="ECO:0000256" key="6">
    <source>
        <dbReference type="ARBA" id="ARBA00023235"/>
    </source>
</evidence>
<dbReference type="GO" id="GO:0009089">
    <property type="term" value="P:lysine biosynthetic process via diaminopimelate"/>
    <property type="evidence" value="ECO:0007669"/>
    <property type="project" value="UniProtKB-UniRule"/>
</dbReference>
<name>A0A7V5U2Y1_9BACT</name>
<dbReference type="PANTHER" id="PTHR31689:SF0">
    <property type="entry name" value="DIAMINOPIMELATE EPIMERASE"/>
    <property type="match status" value="1"/>
</dbReference>